<dbReference type="Proteomes" id="UP001553843">
    <property type="component" value="Unassembled WGS sequence"/>
</dbReference>
<dbReference type="RefSeq" id="WP_127911402.1">
    <property type="nucleotide sequence ID" value="NZ_JBEYRR010000007.1"/>
</dbReference>
<reference evidence="1 2" key="1">
    <citation type="submission" date="2024-06" db="EMBL/GenBank/DDBJ databases">
        <title>The Natural Products Discovery Center: Release of the First 8490 Sequenced Strains for Exploring Actinobacteria Biosynthetic Diversity.</title>
        <authorList>
            <person name="Kalkreuter E."/>
            <person name="Kautsar S.A."/>
            <person name="Yang D."/>
            <person name="Bader C.D."/>
            <person name="Teijaro C.N."/>
            <person name="Fluegel L."/>
            <person name="Davis C.M."/>
            <person name="Simpson J.R."/>
            <person name="Lauterbach L."/>
            <person name="Steele A.D."/>
            <person name="Gui C."/>
            <person name="Meng S."/>
            <person name="Li G."/>
            <person name="Viehrig K."/>
            <person name="Ye F."/>
            <person name="Su P."/>
            <person name="Kiefer A.F."/>
            <person name="Nichols A."/>
            <person name="Cepeda A.J."/>
            <person name="Yan W."/>
            <person name="Fan B."/>
            <person name="Jiang Y."/>
            <person name="Adhikari A."/>
            <person name="Zheng C.-J."/>
            <person name="Schuster L."/>
            <person name="Cowan T.M."/>
            <person name="Smanski M.J."/>
            <person name="Chevrette M.G."/>
            <person name="De Carvalho L.P.S."/>
            <person name="Shen B."/>
        </authorList>
    </citation>
    <scope>NUCLEOTIDE SEQUENCE [LARGE SCALE GENOMIC DNA]</scope>
    <source>
        <strain evidence="1 2">NPDC047833</strain>
    </source>
</reference>
<protein>
    <submittedName>
        <fullName evidence="1">Uncharacterized protein</fullName>
    </submittedName>
</protein>
<gene>
    <name evidence="1" type="ORF">AB0887_18595</name>
</gene>
<proteinExistence type="predicted"/>
<dbReference type="EMBL" id="JBEYRS010000007">
    <property type="protein sequence ID" value="MEW2363941.1"/>
    <property type="molecule type" value="Genomic_DNA"/>
</dbReference>
<evidence type="ECO:0000313" key="1">
    <source>
        <dbReference type="EMBL" id="MEW2363941.1"/>
    </source>
</evidence>
<accession>A0ABV3LWX0</accession>
<keyword evidence="2" id="KW-1185">Reference proteome</keyword>
<name>A0ABV3LWX0_9ACTN</name>
<organism evidence="1 2">
    <name type="scientific">Streptomyces huasconensis</name>
    <dbReference type="NCBI Taxonomy" id="1854574"/>
    <lineage>
        <taxon>Bacteria</taxon>
        <taxon>Bacillati</taxon>
        <taxon>Actinomycetota</taxon>
        <taxon>Actinomycetes</taxon>
        <taxon>Kitasatosporales</taxon>
        <taxon>Streptomycetaceae</taxon>
        <taxon>Streptomyces</taxon>
    </lineage>
</organism>
<evidence type="ECO:0000313" key="2">
    <source>
        <dbReference type="Proteomes" id="UP001553843"/>
    </source>
</evidence>
<comment type="caution">
    <text evidence="1">The sequence shown here is derived from an EMBL/GenBank/DDBJ whole genome shotgun (WGS) entry which is preliminary data.</text>
</comment>
<sequence>MDIRPAREERAKISPCGATTAEFFIPETRVPVGETLEGSQCDAAFLPLDPTPHDRSMIVPR</sequence>